<evidence type="ECO:0000256" key="13">
    <source>
        <dbReference type="ARBA" id="ARBA00024688"/>
    </source>
</evidence>
<dbReference type="CDD" id="cd13919">
    <property type="entry name" value="CuRO_HCO_II_like_5"/>
    <property type="match status" value="1"/>
</dbReference>
<evidence type="ECO:0000256" key="5">
    <source>
        <dbReference type="ARBA" id="ARBA00022660"/>
    </source>
</evidence>
<protein>
    <recommendedName>
        <fullName evidence="3">cytochrome-c oxidase</fullName>
        <ecNumber evidence="3">7.1.1.9</ecNumber>
    </recommendedName>
    <alternativeName>
        <fullName evidence="14">Cytochrome aa3 subunit 2</fullName>
    </alternativeName>
</protein>
<evidence type="ECO:0000313" key="19">
    <source>
        <dbReference type="EMBL" id="MBY8886250.1"/>
    </source>
</evidence>
<keyword evidence="6 17" id="KW-0812">Transmembrane</keyword>
<evidence type="ECO:0000256" key="12">
    <source>
        <dbReference type="ARBA" id="ARBA00023136"/>
    </source>
</evidence>
<keyword evidence="5" id="KW-0679">Respiratory chain</keyword>
<dbReference type="InterPro" id="IPR045187">
    <property type="entry name" value="CcO_II"/>
</dbReference>
<comment type="catalytic activity">
    <reaction evidence="15">
        <text>4 Fe(II)-[cytochrome c] + O2 + 8 H(+)(in) = 4 Fe(III)-[cytochrome c] + 2 H2O + 4 H(+)(out)</text>
        <dbReference type="Rhea" id="RHEA:11436"/>
        <dbReference type="Rhea" id="RHEA-COMP:10350"/>
        <dbReference type="Rhea" id="RHEA-COMP:14399"/>
        <dbReference type="ChEBI" id="CHEBI:15377"/>
        <dbReference type="ChEBI" id="CHEBI:15378"/>
        <dbReference type="ChEBI" id="CHEBI:15379"/>
        <dbReference type="ChEBI" id="CHEBI:29033"/>
        <dbReference type="ChEBI" id="CHEBI:29034"/>
        <dbReference type="EC" id="7.1.1.9"/>
    </reaction>
</comment>
<feature type="compositionally biased region" description="Low complexity" evidence="16">
    <location>
        <begin position="310"/>
        <end position="321"/>
    </location>
</feature>
<evidence type="ECO:0000256" key="10">
    <source>
        <dbReference type="ARBA" id="ARBA00022989"/>
    </source>
</evidence>
<dbReference type="PANTHER" id="PTHR22888">
    <property type="entry name" value="CYTOCHROME C OXIDASE, SUBUNIT II"/>
    <property type="match status" value="1"/>
</dbReference>
<organism evidence="19 20">
    <name type="scientific">Streptantibioticus parmotrematis</name>
    <dbReference type="NCBI Taxonomy" id="2873249"/>
    <lineage>
        <taxon>Bacteria</taxon>
        <taxon>Bacillati</taxon>
        <taxon>Actinomycetota</taxon>
        <taxon>Actinomycetes</taxon>
        <taxon>Kitasatosporales</taxon>
        <taxon>Streptomycetaceae</taxon>
        <taxon>Streptantibioticus</taxon>
    </lineage>
</organism>
<accession>A0ABS7QST7</accession>
<evidence type="ECO:0000256" key="1">
    <source>
        <dbReference type="ARBA" id="ARBA00004141"/>
    </source>
</evidence>
<evidence type="ECO:0000256" key="11">
    <source>
        <dbReference type="ARBA" id="ARBA00023008"/>
    </source>
</evidence>
<evidence type="ECO:0000256" key="9">
    <source>
        <dbReference type="ARBA" id="ARBA00022982"/>
    </source>
</evidence>
<keyword evidence="7" id="KW-0479">Metal-binding</keyword>
<dbReference type="EC" id="7.1.1.9" evidence="3"/>
<dbReference type="PANTHER" id="PTHR22888:SF9">
    <property type="entry name" value="CYTOCHROME C OXIDASE SUBUNIT 2"/>
    <property type="match status" value="1"/>
</dbReference>
<feature type="compositionally biased region" description="Polar residues" evidence="16">
    <location>
        <begin position="322"/>
        <end position="332"/>
    </location>
</feature>
<evidence type="ECO:0000256" key="2">
    <source>
        <dbReference type="ARBA" id="ARBA00007866"/>
    </source>
</evidence>
<name>A0ABS7QST7_9ACTN</name>
<dbReference type="InterPro" id="IPR002429">
    <property type="entry name" value="CcO_II-like_C"/>
</dbReference>
<keyword evidence="11" id="KW-0186">Copper</keyword>
<dbReference type="InterPro" id="IPR036257">
    <property type="entry name" value="Cyt_c_oxidase_su2_TM_sf"/>
</dbReference>
<evidence type="ECO:0000256" key="7">
    <source>
        <dbReference type="ARBA" id="ARBA00022723"/>
    </source>
</evidence>
<sequence>MSPNGSDRKSRRPMRRRLPQALAAGLVLVTATGCSYKDFPRLGMPSPATEQAPRILSLWQGSWAAALATGVLVWGLILWSVIFHRRSRTKVEVPPQTRYNMPIEALYTVVPLVIVAVLFYFTARDESDLLKVSKKPDHIVNVVGYQWSWAFNYVEHVPGTPTTPVDLQKNSELASIPASALEGAPADANGVYETGIPGEWTKGNPSPGPTLWLPEGQSVKFVLTSRDVIHDFWVIPFLMKMDVIPGHTNVFQVTPDKLGTFRGKCAELCGVDHSRMLFNVKVVTPAQYQQHLKDLAKAGQTGYVPAGIPTTGNTENATTNGQPGSSTTGSNQ</sequence>
<comment type="caution">
    <text evidence="19">The sequence shown here is derived from an EMBL/GenBank/DDBJ whole genome shotgun (WGS) entry which is preliminary data.</text>
</comment>
<dbReference type="InterPro" id="IPR008972">
    <property type="entry name" value="Cupredoxin"/>
</dbReference>
<dbReference type="PRINTS" id="PR01166">
    <property type="entry name" value="CYCOXIDASEII"/>
</dbReference>
<evidence type="ECO:0000259" key="18">
    <source>
        <dbReference type="PROSITE" id="PS50857"/>
    </source>
</evidence>
<dbReference type="RefSeq" id="WP_222978287.1">
    <property type="nucleotide sequence ID" value="NZ_JAINVZ010000009.1"/>
</dbReference>
<dbReference type="Gene3D" id="1.10.287.90">
    <property type="match status" value="1"/>
</dbReference>
<proteinExistence type="inferred from homology"/>
<feature type="transmembrane region" description="Helical" evidence="17">
    <location>
        <begin position="105"/>
        <end position="123"/>
    </location>
</feature>
<keyword evidence="4" id="KW-0813">Transport</keyword>
<keyword evidence="9" id="KW-0249">Electron transport</keyword>
<reference evidence="19 20" key="1">
    <citation type="submission" date="2021-08" db="EMBL/GenBank/DDBJ databases">
        <title>Streptomyces sp. PTM05 isolated from lichen.</title>
        <authorList>
            <person name="Somphong A."/>
            <person name="Phongsopitanun W."/>
            <person name="Tanasupawat S."/>
        </authorList>
    </citation>
    <scope>NUCLEOTIDE SEQUENCE [LARGE SCALE GENOMIC DNA]</scope>
    <source>
        <strain evidence="19 20">Ptm05</strain>
    </source>
</reference>
<evidence type="ECO:0000256" key="17">
    <source>
        <dbReference type="SAM" id="Phobius"/>
    </source>
</evidence>
<evidence type="ECO:0000256" key="4">
    <source>
        <dbReference type="ARBA" id="ARBA00022448"/>
    </source>
</evidence>
<dbReference type="NCBIfam" id="TIGR02866">
    <property type="entry name" value="CoxB"/>
    <property type="match status" value="1"/>
</dbReference>
<evidence type="ECO:0000256" key="8">
    <source>
        <dbReference type="ARBA" id="ARBA00022967"/>
    </source>
</evidence>
<evidence type="ECO:0000256" key="16">
    <source>
        <dbReference type="SAM" id="MobiDB-lite"/>
    </source>
</evidence>
<dbReference type="PROSITE" id="PS00078">
    <property type="entry name" value="COX2"/>
    <property type="match status" value="1"/>
</dbReference>
<feature type="region of interest" description="Disordered" evidence="16">
    <location>
        <begin position="307"/>
        <end position="332"/>
    </location>
</feature>
<evidence type="ECO:0000256" key="6">
    <source>
        <dbReference type="ARBA" id="ARBA00022692"/>
    </source>
</evidence>
<comment type="function">
    <text evidence="13">Subunits I and II form the functional core of the enzyme complex. Electrons originating in cytochrome c are transferred via heme a and Cu(A) to the binuclear center formed by heme a3 and Cu(B).</text>
</comment>
<gene>
    <name evidence="19" type="primary">coxB</name>
    <name evidence="19" type="ORF">K7472_15460</name>
</gene>
<evidence type="ECO:0000256" key="15">
    <source>
        <dbReference type="ARBA" id="ARBA00047816"/>
    </source>
</evidence>
<dbReference type="Gene3D" id="2.60.40.420">
    <property type="entry name" value="Cupredoxins - blue copper proteins"/>
    <property type="match status" value="1"/>
</dbReference>
<evidence type="ECO:0000256" key="3">
    <source>
        <dbReference type="ARBA" id="ARBA00012949"/>
    </source>
</evidence>
<keyword evidence="10 17" id="KW-1133">Transmembrane helix</keyword>
<keyword evidence="8" id="KW-1278">Translocase</keyword>
<evidence type="ECO:0000313" key="20">
    <source>
        <dbReference type="Proteomes" id="UP001198565"/>
    </source>
</evidence>
<dbReference type="PROSITE" id="PS50857">
    <property type="entry name" value="COX2_CUA"/>
    <property type="match status" value="1"/>
</dbReference>
<keyword evidence="20" id="KW-1185">Reference proteome</keyword>
<dbReference type="EMBL" id="JAINVZ010000009">
    <property type="protein sequence ID" value="MBY8886250.1"/>
    <property type="molecule type" value="Genomic_DNA"/>
</dbReference>
<dbReference type="SUPFAM" id="SSF81464">
    <property type="entry name" value="Cytochrome c oxidase subunit II-like, transmembrane region"/>
    <property type="match status" value="1"/>
</dbReference>
<comment type="subcellular location">
    <subcellularLocation>
        <location evidence="1">Membrane</location>
        <topology evidence="1">Multi-pass membrane protein</topology>
    </subcellularLocation>
</comment>
<feature type="transmembrane region" description="Helical" evidence="17">
    <location>
        <begin position="63"/>
        <end position="84"/>
    </location>
</feature>
<dbReference type="Proteomes" id="UP001198565">
    <property type="component" value="Unassembled WGS sequence"/>
</dbReference>
<dbReference type="Pfam" id="PF00116">
    <property type="entry name" value="COX2"/>
    <property type="match status" value="1"/>
</dbReference>
<feature type="domain" description="Cytochrome oxidase subunit II copper A binding" evidence="18">
    <location>
        <begin position="135"/>
        <end position="294"/>
    </location>
</feature>
<comment type="similarity">
    <text evidence="2">Belongs to the cytochrome c oxidase subunit 2 family.</text>
</comment>
<dbReference type="InterPro" id="IPR014222">
    <property type="entry name" value="Cyt_c_oxidase_su2"/>
</dbReference>
<dbReference type="SUPFAM" id="SSF49503">
    <property type="entry name" value="Cupredoxins"/>
    <property type="match status" value="1"/>
</dbReference>
<dbReference type="InterPro" id="IPR001505">
    <property type="entry name" value="Copper_CuA"/>
</dbReference>
<evidence type="ECO:0000256" key="14">
    <source>
        <dbReference type="ARBA" id="ARBA00031399"/>
    </source>
</evidence>
<keyword evidence="12 17" id="KW-0472">Membrane</keyword>